<dbReference type="Proteomes" id="UP000094463">
    <property type="component" value="Chromosome"/>
</dbReference>
<dbReference type="STRING" id="632773.BBEV_1489"/>
<proteinExistence type="inferred from homology"/>
<dbReference type="InterPro" id="IPR011152">
    <property type="entry name" value="Pesterase_MJ0912"/>
</dbReference>
<dbReference type="GO" id="GO:0004722">
    <property type="term" value="F:protein serine/threonine phosphatase activity"/>
    <property type="evidence" value="ECO:0007669"/>
    <property type="project" value="UniProtKB-EC"/>
</dbReference>
<dbReference type="RefSeq" id="WP_069364892.1">
    <property type="nucleotide sequence ID" value="NZ_CP012502.1"/>
</dbReference>
<evidence type="ECO:0000313" key="4">
    <source>
        <dbReference type="Proteomes" id="UP000094463"/>
    </source>
</evidence>
<organism evidence="3 4">
    <name type="scientific">Salisediminibacterium beveridgei</name>
    <dbReference type="NCBI Taxonomy" id="632773"/>
    <lineage>
        <taxon>Bacteria</taxon>
        <taxon>Bacillati</taxon>
        <taxon>Bacillota</taxon>
        <taxon>Bacilli</taxon>
        <taxon>Bacillales</taxon>
        <taxon>Bacillaceae</taxon>
        <taxon>Salisediminibacterium</taxon>
    </lineage>
</organism>
<dbReference type="InterPro" id="IPR050126">
    <property type="entry name" value="Ap4A_hydrolase"/>
</dbReference>
<dbReference type="PANTHER" id="PTHR42850:SF2">
    <property type="entry name" value="BLL5683 PROTEIN"/>
    <property type="match status" value="1"/>
</dbReference>
<evidence type="ECO:0000313" key="3">
    <source>
        <dbReference type="EMBL" id="AOM82852.1"/>
    </source>
</evidence>
<dbReference type="GO" id="GO:0005737">
    <property type="term" value="C:cytoplasm"/>
    <property type="evidence" value="ECO:0007669"/>
    <property type="project" value="TreeGrafter"/>
</dbReference>
<sequence>MKLALISDIHGNETALRAVLDDLSAKNASHVAVLGDISFRGPKPKECLDLVRELHGKVIKGNADEWLTRGIKKGEVPDQALEIMKKEQAWAHSRMTEESLRHLQELPEELELPLTNRIQLYITHAVPGNLFNVIPEDAPNKTFNSFFEANPRADFYAYGHIHIPHLRQFQGKSILNTGSVGLPFDGQAKASYVMLERMNDTISTTFHRVPYDVEKAVFDMTNSDYPSEGKEIVEAVYRNAKKP</sequence>
<comment type="similarity">
    <text evidence="1">Belongs to the metallophosphoesterase superfamily. YfcE family.</text>
</comment>
<keyword evidence="4" id="KW-1185">Reference proteome</keyword>
<dbReference type="InterPro" id="IPR029052">
    <property type="entry name" value="Metallo-depent_PP-like"/>
</dbReference>
<dbReference type="Pfam" id="PF12850">
    <property type="entry name" value="Metallophos_2"/>
    <property type="match status" value="1"/>
</dbReference>
<gene>
    <name evidence="3" type="ORF">BBEV_1489</name>
</gene>
<dbReference type="SUPFAM" id="SSF56300">
    <property type="entry name" value="Metallo-dependent phosphatases"/>
    <property type="match status" value="1"/>
</dbReference>
<dbReference type="PIRSF" id="PIRSF000883">
    <property type="entry name" value="Pesterase_MJ0912"/>
    <property type="match status" value="1"/>
</dbReference>
<reference evidence="3 4" key="1">
    <citation type="submission" date="2015-08" db="EMBL/GenBank/DDBJ databases">
        <title>The complete genome sequence of Bacillus beveridgei MLTeJB.</title>
        <authorList>
            <person name="Hanson T.E."/>
            <person name="Mesa C."/>
            <person name="Basesman S.M."/>
            <person name="Oremland R.S."/>
        </authorList>
    </citation>
    <scope>NUCLEOTIDE SEQUENCE [LARGE SCALE GENOMIC DNA]</scope>
    <source>
        <strain evidence="3 4">MLTeJB</strain>
    </source>
</reference>
<dbReference type="OrthoDB" id="9813918at2"/>
<protein>
    <submittedName>
        <fullName evidence="3">Serine/threonine protein phosphatase</fullName>
        <ecNumber evidence="3">3.1.3.16</ecNumber>
    </submittedName>
</protein>
<dbReference type="InterPro" id="IPR024654">
    <property type="entry name" value="Calcineurin-like_PHP_lpxH"/>
</dbReference>
<evidence type="ECO:0000259" key="2">
    <source>
        <dbReference type="Pfam" id="PF12850"/>
    </source>
</evidence>
<keyword evidence="3" id="KW-0378">Hydrolase</keyword>
<dbReference type="AlphaFoldDB" id="A0A1D7QV06"/>
<name>A0A1D7QV06_9BACI</name>
<dbReference type="PANTHER" id="PTHR42850">
    <property type="entry name" value="METALLOPHOSPHOESTERASE"/>
    <property type="match status" value="1"/>
</dbReference>
<feature type="domain" description="Calcineurin-like phosphoesterase" evidence="2">
    <location>
        <begin position="1"/>
        <end position="196"/>
    </location>
</feature>
<evidence type="ECO:0000256" key="1">
    <source>
        <dbReference type="ARBA" id="ARBA00008950"/>
    </source>
</evidence>
<dbReference type="EMBL" id="CP012502">
    <property type="protein sequence ID" value="AOM82852.1"/>
    <property type="molecule type" value="Genomic_DNA"/>
</dbReference>
<dbReference type="Gene3D" id="3.60.21.10">
    <property type="match status" value="1"/>
</dbReference>
<dbReference type="EC" id="3.1.3.16" evidence="3"/>
<accession>A0A1D7QV06</accession>
<dbReference type="KEGG" id="bbev:BBEV_1489"/>